<dbReference type="OrthoDB" id="4850648at2759"/>
<evidence type="ECO:0000313" key="2">
    <source>
        <dbReference type="Proteomes" id="UP000756132"/>
    </source>
</evidence>
<dbReference type="Proteomes" id="UP000756132">
    <property type="component" value="Chromosome 11"/>
</dbReference>
<dbReference type="GeneID" id="71992999"/>
<dbReference type="KEGG" id="ffu:CLAFUR5_13121"/>
<protein>
    <submittedName>
        <fullName evidence="1">Uncharacterized protein</fullName>
    </submittedName>
</protein>
<reference evidence="1" key="1">
    <citation type="submission" date="2021-12" db="EMBL/GenBank/DDBJ databases">
        <authorList>
            <person name="Zaccaron A."/>
            <person name="Stergiopoulos I."/>
        </authorList>
    </citation>
    <scope>NUCLEOTIDE SEQUENCE</scope>
    <source>
        <strain evidence="1">Race5_Kim</strain>
    </source>
</reference>
<dbReference type="RefSeq" id="XP_047767659.1">
    <property type="nucleotide sequence ID" value="XM_047912269.1"/>
</dbReference>
<organism evidence="1 2">
    <name type="scientific">Passalora fulva</name>
    <name type="common">Tomato leaf mold</name>
    <name type="synonym">Cladosporium fulvum</name>
    <dbReference type="NCBI Taxonomy" id="5499"/>
    <lineage>
        <taxon>Eukaryota</taxon>
        <taxon>Fungi</taxon>
        <taxon>Dikarya</taxon>
        <taxon>Ascomycota</taxon>
        <taxon>Pezizomycotina</taxon>
        <taxon>Dothideomycetes</taxon>
        <taxon>Dothideomycetidae</taxon>
        <taxon>Mycosphaerellales</taxon>
        <taxon>Mycosphaerellaceae</taxon>
        <taxon>Fulvia</taxon>
    </lineage>
</organism>
<dbReference type="EMBL" id="CP090173">
    <property type="protein sequence ID" value="UJO23293.1"/>
    <property type="molecule type" value="Genomic_DNA"/>
</dbReference>
<reference evidence="1" key="2">
    <citation type="journal article" date="2022" name="Microb. Genom.">
        <title>A chromosome-scale genome assembly of the tomato pathogen Cladosporium fulvum reveals a compartmentalized genome architecture and the presence of a dispensable chromosome.</title>
        <authorList>
            <person name="Zaccaron A.Z."/>
            <person name="Chen L.H."/>
            <person name="Samaras A."/>
            <person name="Stergiopoulos I."/>
        </authorList>
    </citation>
    <scope>NUCLEOTIDE SEQUENCE</scope>
    <source>
        <strain evidence="1">Race5_Kim</strain>
    </source>
</reference>
<proteinExistence type="predicted"/>
<keyword evidence="2" id="KW-1185">Reference proteome</keyword>
<dbReference type="PANTHER" id="PTHR37827">
    <property type="entry name" value="TUDOR DOMAIN-CONTAINING PROTEIN"/>
    <property type="match status" value="1"/>
</dbReference>
<sequence length="259" mass="29720">MIAENEAPNFTIFQDCLSTSIIQRLAPDSGKTTKKRPVKGRKNEIKPVLRPQEEIEKNDAAELSDFIEYLAEEIFLSLPADLRTISYTAIQDDIKLASRYSVPLSSSDMESLIKPLPLSVSESLSIYGLINDDTDLDRFLEPCMNIYITSTSEPPAEYTPALAATRPDGCEICEREHIPLTYHHLIPRQVHAKVVKRGWHKEWELNKVAWLCRACHSYVHRVAPNEQLARELYSVDLLLEREDIQRFAKWVGTVRWKAR</sequence>
<dbReference type="PANTHER" id="PTHR37827:SF1">
    <property type="entry name" value="HNH DOMAIN-CONTAINING PROTEIN"/>
    <property type="match status" value="1"/>
</dbReference>
<gene>
    <name evidence="1" type="ORF">CLAFUR5_13121</name>
</gene>
<name>A0A9Q8PIW6_PASFU</name>
<evidence type="ECO:0000313" key="1">
    <source>
        <dbReference type="EMBL" id="UJO23293.1"/>
    </source>
</evidence>
<accession>A0A9Q8PIW6</accession>
<dbReference type="AlphaFoldDB" id="A0A9Q8PIW6"/>